<dbReference type="PROSITE" id="PS50949">
    <property type="entry name" value="HTH_GNTR"/>
    <property type="match status" value="1"/>
</dbReference>
<dbReference type="InterPro" id="IPR036390">
    <property type="entry name" value="WH_DNA-bd_sf"/>
</dbReference>
<dbReference type="PANTHER" id="PTHR44846">
    <property type="entry name" value="MANNOSYL-D-GLYCERATE TRANSPORT/METABOLISM SYSTEM REPRESSOR MNGR-RELATED"/>
    <property type="match status" value="1"/>
</dbReference>
<evidence type="ECO:0000259" key="4">
    <source>
        <dbReference type="PROSITE" id="PS50949"/>
    </source>
</evidence>
<name>A0ABW3MBN0_9PSEU</name>
<dbReference type="InterPro" id="IPR028978">
    <property type="entry name" value="Chorismate_lyase_/UTRA_dom_sf"/>
</dbReference>
<evidence type="ECO:0000256" key="2">
    <source>
        <dbReference type="ARBA" id="ARBA00023125"/>
    </source>
</evidence>
<dbReference type="SMART" id="SM00866">
    <property type="entry name" value="UTRA"/>
    <property type="match status" value="1"/>
</dbReference>
<dbReference type="Proteomes" id="UP001597045">
    <property type="component" value="Unassembled WGS sequence"/>
</dbReference>
<evidence type="ECO:0000256" key="3">
    <source>
        <dbReference type="ARBA" id="ARBA00023163"/>
    </source>
</evidence>
<reference evidence="6" key="1">
    <citation type="journal article" date="2019" name="Int. J. Syst. Evol. Microbiol.">
        <title>The Global Catalogue of Microorganisms (GCM) 10K type strain sequencing project: providing services to taxonomists for standard genome sequencing and annotation.</title>
        <authorList>
            <consortium name="The Broad Institute Genomics Platform"/>
            <consortium name="The Broad Institute Genome Sequencing Center for Infectious Disease"/>
            <person name="Wu L."/>
            <person name="Ma J."/>
        </authorList>
    </citation>
    <scope>NUCLEOTIDE SEQUENCE [LARGE SCALE GENOMIC DNA]</scope>
    <source>
        <strain evidence="6">JCM 31486</strain>
    </source>
</reference>
<dbReference type="CDD" id="cd07377">
    <property type="entry name" value="WHTH_GntR"/>
    <property type="match status" value="1"/>
</dbReference>
<keyword evidence="1" id="KW-0805">Transcription regulation</keyword>
<proteinExistence type="predicted"/>
<dbReference type="SMART" id="SM00345">
    <property type="entry name" value="HTH_GNTR"/>
    <property type="match status" value="1"/>
</dbReference>
<dbReference type="Pfam" id="PF00392">
    <property type="entry name" value="GntR"/>
    <property type="match status" value="1"/>
</dbReference>
<dbReference type="SUPFAM" id="SSF46785">
    <property type="entry name" value="Winged helix' DNA-binding domain"/>
    <property type="match status" value="1"/>
</dbReference>
<organism evidence="5 6">
    <name type="scientific">Kibdelosporangium lantanae</name>
    <dbReference type="NCBI Taxonomy" id="1497396"/>
    <lineage>
        <taxon>Bacteria</taxon>
        <taxon>Bacillati</taxon>
        <taxon>Actinomycetota</taxon>
        <taxon>Actinomycetes</taxon>
        <taxon>Pseudonocardiales</taxon>
        <taxon>Pseudonocardiaceae</taxon>
        <taxon>Kibdelosporangium</taxon>
    </lineage>
</organism>
<protein>
    <submittedName>
        <fullName evidence="5">GntR family transcriptional regulator</fullName>
    </submittedName>
</protein>
<dbReference type="EMBL" id="JBHTIS010001373">
    <property type="protein sequence ID" value="MFD1048048.1"/>
    <property type="molecule type" value="Genomic_DNA"/>
</dbReference>
<keyword evidence="6" id="KW-1185">Reference proteome</keyword>
<comment type="caution">
    <text evidence="5">The sequence shown here is derived from an EMBL/GenBank/DDBJ whole genome shotgun (WGS) entry which is preliminary data.</text>
</comment>
<dbReference type="Gene3D" id="3.40.1410.10">
    <property type="entry name" value="Chorismate lyase-like"/>
    <property type="match status" value="1"/>
</dbReference>
<evidence type="ECO:0000313" key="5">
    <source>
        <dbReference type="EMBL" id="MFD1048048.1"/>
    </source>
</evidence>
<evidence type="ECO:0000256" key="1">
    <source>
        <dbReference type="ARBA" id="ARBA00023015"/>
    </source>
</evidence>
<keyword evidence="3" id="KW-0804">Transcription</keyword>
<dbReference type="InterPro" id="IPR011663">
    <property type="entry name" value="UTRA"/>
</dbReference>
<evidence type="ECO:0000313" key="6">
    <source>
        <dbReference type="Proteomes" id="UP001597045"/>
    </source>
</evidence>
<dbReference type="PRINTS" id="PR00035">
    <property type="entry name" value="HTHGNTR"/>
</dbReference>
<sequence>MSGHLKHERIVEQLAKDIRVGRLPNGSQLPGENALAAQFSVSRNTVRQALTELGNQGLIATHSGKGSFVTFDNRTIDDRLGWTRALAEQGVCTATKVVRLELLDDPALAARLDVAGPFVAIDRVRSIVDGNPISLERSRVPAVGALRELPSRGSVDHIYDDLRLVGLVPESGEEWVELARLTAEEAALLGRVEGERFLRTRRLTRDQNGQFVEYVESVLDPDRFRLYLTFGA</sequence>
<feature type="domain" description="HTH gntR-type" evidence="4">
    <location>
        <begin position="4"/>
        <end position="72"/>
    </location>
</feature>
<dbReference type="SUPFAM" id="SSF64288">
    <property type="entry name" value="Chorismate lyase-like"/>
    <property type="match status" value="1"/>
</dbReference>
<dbReference type="PANTHER" id="PTHR44846:SF17">
    <property type="entry name" value="GNTR-FAMILY TRANSCRIPTIONAL REGULATOR"/>
    <property type="match status" value="1"/>
</dbReference>
<accession>A0ABW3MBN0</accession>
<keyword evidence="2" id="KW-0238">DNA-binding</keyword>
<dbReference type="InterPro" id="IPR000524">
    <property type="entry name" value="Tscrpt_reg_HTH_GntR"/>
</dbReference>
<dbReference type="InterPro" id="IPR050679">
    <property type="entry name" value="Bact_HTH_transcr_reg"/>
</dbReference>
<dbReference type="Gene3D" id="1.10.10.10">
    <property type="entry name" value="Winged helix-like DNA-binding domain superfamily/Winged helix DNA-binding domain"/>
    <property type="match status" value="1"/>
</dbReference>
<dbReference type="InterPro" id="IPR036388">
    <property type="entry name" value="WH-like_DNA-bd_sf"/>
</dbReference>
<gene>
    <name evidence="5" type="ORF">ACFQ1S_22160</name>
</gene>
<dbReference type="Pfam" id="PF07702">
    <property type="entry name" value="UTRA"/>
    <property type="match status" value="1"/>
</dbReference>